<dbReference type="Pfam" id="PF00348">
    <property type="entry name" value="polyprenyl_synt"/>
    <property type="match status" value="1"/>
</dbReference>
<evidence type="ECO:0000256" key="6">
    <source>
        <dbReference type="RuleBase" id="RU004466"/>
    </source>
</evidence>
<dbReference type="InterPro" id="IPR033749">
    <property type="entry name" value="Polyprenyl_synt_CS"/>
</dbReference>
<dbReference type="GO" id="GO:0004659">
    <property type="term" value="F:prenyltransferase activity"/>
    <property type="evidence" value="ECO:0007669"/>
    <property type="project" value="InterPro"/>
</dbReference>
<dbReference type="CDD" id="cd00685">
    <property type="entry name" value="Trans_IPPS_HT"/>
    <property type="match status" value="1"/>
</dbReference>
<dbReference type="PANTHER" id="PTHR12001:SF69">
    <property type="entry name" value="ALL TRANS-POLYPRENYL-DIPHOSPHATE SYNTHASE PDSS1"/>
    <property type="match status" value="1"/>
</dbReference>
<evidence type="ECO:0000256" key="4">
    <source>
        <dbReference type="ARBA" id="ARBA00022723"/>
    </source>
</evidence>
<dbReference type="SUPFAM" id="SSF48576">
    <property type="entry name" value="Terpenoid synthases"/>
    <property type="match status" value="1"/>
</dbReference>
<evidence type="ECO:0000313" key="8">
    <source>
        <dbReference type="Proteomes" id="UP000245921"/>
    </source>
</evidence>
<accession>A0AA45C707</accession>
<dbReference type="Proteomes" id="UP000245921">
    <property type="component" value="Unassembled WGS sequence"/>
</dbReference>
<evidence type="ECO:0000256" key="2">
    <source>
        <dbReference type="ARBA" id="ARBA00006706"/>
    </source>
</evidence>
<keyword evidence="8" id="KW-1185">Reference proteome</keyword>
<comment type="cofactor">
    <cofactor evidence="1">
        <name>Mg(2+)</name>
        <dbReference type="ChEBI" id="CHEBI:18420"/>
    </cofactor>
</comment>
<keyword evidence="4" id="KW-0479">Metal-binding</keyword>
<dbReference type="PROSITE" id="PS00723">
    <property type="entry name" value="POLYPRENYL_SYNTHASE_1"/>
    <property type="match status" value="1"/>
</dbReference>
<evidence type="ECO:0000256" key="3">
    <source>
        <dbReference type="ARBA" id="ARBA00022679"/>
    </source>
</evidence>
<keyword evidence="5" id="KW-0460">Magnesium</keyword>
<evidence type="ECO:0000256" key="5">
    <source>
        <dbReference type="ARBA" id="ARBA00022842"/>
    </source>
</evidence>
<evidence type="ECO:0000256" key="1">
    <source>
        <dbReference type="ARBA" id="ARBA00001946"/>
    </source>
</evidence>
<keyword evidence="3 6" id="KW-0808">Transferase</keyword>
<organism evidence="7 8">
    <name type="scientific">Oceanotoga teriensis</name>
    <dbReference type="NCBI Taxonomy" id="515440"/>
    <lineage>
        <taxon>Bacteria</taxon>
        <taxon>Thermotogati</taxon>
        <taxon>Thermotogota</taxon>
        <taxon>Thermotogae</taxon>
        <taxon>Petrotogales</taxon>
        <taxon>Petrotogaceae</taxon>
        <taxon>Oceanotoga</taxon>
    </lineage>
</organism>
<dbReference type="RefSeq" id="WP_109604812.1">
    <property type="nucleotide sequence ID" value="NZ_JAMHJO010000004.1"/>
</dbReference>
<dbReference type="PROSITE" id="PS00444">
    <property type="entry name" value="POLYPRENYL_SYNTHASE_2"/>
    <property type="match status" value="1"/>
</dbReference>
<gene>
    <name evidence="7" type="ORF">C7380_108118</name>
</gene>
<evidence type="ECO:0000313" key="7">
    <source>
        <dbReference type="EMBL" id="PWJ93288.1"/>
    </source>
</evidence>
<protein>
    <submittedName>
        <fullName evidence="7">Heptaprenyl diphosphate synthase</fullName>
    </submittedName>
</protein>
<reference evidence="7 8" key="1">
    <citation type="submission" date="2018-05" db="EMBL/GenBank/DDBJ databases">
        <title>Genomic Encyclopedia of Type Strains, Phase IV (KMG-IV): sequencing the most valuable type-strain genomes for metagenomic binning, comparative biology and taxonomic classification.</title>
        <authorList>
            <person name="Goeker M."/>
        </authorList>
    </citation>
    <scope>NUCLEOTIDE SEQUENCE [LARGE SCALE GENOMIC DNA]</scope>
    <source>
        <strain evidence="7 8">DSM 24906</strain>
    </source>
</reference>
<proteinExistence type="inferred from homology"/>
<dbReference type="Gene3D" id="1.10.600.10">
    <property type="entry name" value="Farnesyl Diphosphate Synthase"/>
    <property type="match status" value="1"/>
</dbReference>
<name>A0AA45C707_9BACT</name>
<dbReference type="InterPro" id="IPR000092">
    <property type="entry name" value="Polyprenyl_synt"/>
</dbReference>
<dbReference type="GO" id="GO:0046872">
    <property type="term" value="F:metal ion binding"/>
    <property type="evidence" value="ECO:0007669"/>
    <property type="project" value="UniProtKB-KW"/>
</dbReference>
<dbReference type="SFLD" id="SFLDS00005">
    <property type="entry name" value="Isoprenoid_Synthase_Type_I"/>
    <property type="match status" value="1"/>
</dbReference>
<sequence>MNTLVFNSKDIEIGDEMSKFWKDYPDIERELEYVKETMQKVSKSSEQYLNNSFDYLYSTGGKMLRPAFLIIGSLFGTKNVENAENIRQLAAAIEMLHSATLVHDDIIDESYLRRGKESIHSKYSKEYAVYMGDYLFSQCFLMLSEFDISHTLLKELAKGISMICKGEMIQNQYRYNLDISVRKYLKIISGKTAALFAASLSAGANETDLDSKQIKKIAKAGHHIGMAFQLTDDLLDYKSDEKTLGKEVQSDILRGYYTLPIILSLNSEYSSDIKKILLKDTLKKEDISLLIELTQKSGAIDKTEEMAERYTKKAIEDIQGLPDSKGKNILLEIIPKLLKRNY</sequence>
<dbReference type="EMBL" id="QGGI01000008">
    <property type="protein sequence ID" value="PWJ93288.1"/>
    <property type="molecule type" value="Genomic_DNA"/>
</dbReference>
<dbReference type="AlphaFoldDB" id="A0AA45C707"/>
<dbReference type="GO" id="GO:0008299">
    <property type="term" value="P:isoprenoid biosynthetic process"/>
    <property type="evidence" value="ECO:0007669"/>
    <property type="project" value="InterPro"/>
</dbReference>
<dbReference type="InterPro" id="IPR008949">
    <property type="entry name" value="Isoprenoid_synthase_dom_sf"/>
</dbReference>
<dbReference type="PANTHER" id="PTHR12001">
    <property type="entry name" value="GERANYLGERANYL PYROPHOSPHATE SYNTHASE"/>
    <property type="match status" value="1"/>
</dbReference>
<comment type="similarity">
    <text evidence="2 6">Belongs to the FPP/GGPP synthase family.</text>
</comment>
<comment type="caution">
    <text evidence="7">The sequence shown here is derived from an EMBL/GenBank/DDBJ whole genome shotgun (WGS) entry which is preliminary data.</text>
</comment>